<name>A0AAJ5ZI38_9CHLR</name>
<organism evidence="3 4">
    <name type="scientific">Candidatus Lucifugimonas marina</name>
    <dbReference type="NCBI Taxonomy" id="3038979"/>
    <lineage>
        <taxon>Bacteria</taxon>
        <taxon>Bacillati</taxon>
        <taxon>Chloroflexota</taxon>
        <taxon>Dehalococcoidia</taxon>
        <taxon>SAR202 cluster</taxon>
        <taxon>Candidatus Lucifugimonadales</taxon>
        <taxon>Candidatus Lucifugimonadaceae</taxon>
        <taxon>Candidatus Lucifugimonas</taxon>
    </lineage>
</organism>
<evidence type="ECO:0000313" key="3">
    <source>
        <dbReference type="EMBL" id="WFG39106.1"/>
    </source>
</evidence>
<accession>A0AAJ5ZI38</accession>
<dbReference type="RefSeq" id="WP_342822459.1">
    <property type="nucleotide sequence ID" value="NZ_CP046146.1"/>
</dbReference>
<dbReference type="EMBL" id="CP046147">
    <property type="protein sequence ID" value="WFG39106.1"/>
    <property type="molecule type" value="Genomic_DNA"/>
</dbReference>
<dbReference type="Proteomes" id="UP001219901">
    <property type="component" value="Chromosome"/>
</dbReference>
<feature type="transmembrane region" description="Helical" evidence="1">
    <location>
        <begin position="30"/>
        <end position="48"/>
    </location>
</feature>
<proteinExistence type="predicted"/>
<evidence type="ECO:0000256" key="1">
    <source>
        <dbReference type="SAM" id="Phobius"/>
    </source>
</evidence>
<feature type="transmembrane region" description="Helical" evidence="1">
    <location>
        <begin position="84"/>
        <end position="106"/>
    </location>
</feature>
<reference evidence="4 5" key="1">
    <citation type="submission" date="2019-11" db="EMBL/GenBank/DDBJ databases">
        <authorList>
            <person name="Cho J.-C."/>
        </authorList>
    </citation>
    <scope>NUCLEOTIDE SEQUENCE [LARGE SCALE GENOMIC DNA]</scope>
    <source>
        <strain evidence="3 4">JH1073</strain>
        <strain evidence="2 5">JH702</strain>
    </source>
</reference>
<keyword evidence="4" id="KW-1185">Reference proteome</keyword>
<evidence type="ECO:0000313" key="5">
    <source>
        <dbReference type="Proteomes" id="UP001321249"/>
    </source>
</evidence>
<dbReference type="AlphaFoldDB" id="A0AAJ5ZI38"/>
<reference evidence="4" key="3">
    <citation type="submission" date="2023-06" db="EMBL/GenBank/DDBJ databases">
        <title>Pangenomics reveal diversification of enzyme families and niche specialization in globally abundant SAR202 bacteria.</title>
        <authorList>
            <person name="Saw J.H.W."/>
        </authorList>
    </citation>
    <scope>NUCLEOTIDE SEQUENCE [LARGE SCALE GENOMIC DNA]</scope>
    <source>
        <strain evidence="4">JH1073</strain>
    </source>
</reference>
<feature type="transmembrane region" description="Helical" evidence="1">
    <location>
        <begin position="217"/>
        <end position="242"/>
    </location>
</feature>
<dbReference type="Proteomes" id="UP001321249">
    <property type="component" value="Unassembled WGS sequence"/>
</dbReference>
<sequence>MERLLEKSLDDQYALERERKAVEDVLNRRLRWALLPLGIVFAIAALYLDISTRIAIPVLVERLDTVTVVGQRADYDVFSLNAGAFLRIAPSAVVSGVIASWIAVWAGTYYRRDFIAPMYVLIGLVYAAVLTASLALLIPLNVFALDLFGMAITDAEIPHSSELSLFSRKLSGIAPFSYVVTGMERAMWTAAGFVVFGLVGVRLVGGLGSSVRVSRAVIVNAIIGIVFIGVLHSGAAGIHQYLFDRFVQPSSEEILDYDEV</sequence>
<protein>
    <submittedName>
        <fullName evidence="3">Uncharacterized protein</fullName>
    </submittedName>
</protein>
<keyword evidence="1" id="KW-1133">Transmembrane helix</keyword>
<gene>
    <name evidence="2" type="ORF">GKO46_03705</name>
    <name evidence="3" type="ORF">GKO48_05555</name>
</gene>
<keyword evidence="1" id="KW-0472">Membrane</keyword>
<dbReference type="EMBL" id="WMBE01000001">
    <property type="protein sequence ID" value="MDG0866174.1"/>
    <property type="molecule type" value="Genomic_DNA"/>
</dbReference>
<evidence type="ECO:0000313" key="2">
    <source>
        <dbReference type="EMBL" id="MDG0866174.1"/>
    </source>
</evidence>
<feature type="transmembrane region" description="Helical" evidence="1">
    <location>
        <begin position="118"/>
        <end position="140"/>
    </location>
</feature>
<evidence type="ECO:0000313" key="4">
    <source>
        <dbReference type="Proteomes" id="UP001219901"/>
    </source>
</evidence>
<feature type="transmembrane region" description="Helical" evidence="1">
    <location>
        <begin position="186"/>
        <end position="205"/>
    </location>
</feature>
<keyword evidence="1" id="KW-0812">Transmembrane</keyword>
<reference evidence="3" key="2">
    <citation type="journal article" date="2023" name="Nat. Commun.">
        <title>Cultivation of marine bacteria of the SAR202 clade.</title>
        <authorList>
            <person name="Lim Y."/>
            <person name="Seo J.H."/>
            <person name="Giovannoni S.J."/>
            <person name="Kang I."/>
            <person name="Cho J.C."/>
        </authorList>
    </citation>
    <scope>NUCLEOTIDE SEQUENCE</scope>
    <source>
        <strain evidence="3">JH1073</strain>
    </source>
</reference>